<reference evidence="2" key="1">
    <citation type="journal article" date="2019" name="Int. J. Syst. Evol. Microbiol.">
        <title>The Global Catalogue of Microorganisms (GCM) 10K type strain sequencing project: providing services to taxonomists for standard genome sequencing and annotation.</title>
        <authorList>
            <consortium name="The Broad Institute Genomics Platform"/>
            <consortium name="The Broad Institute Genome Sequencing Center for Infectious Disease"/>
            <person name="Wu L."/>
            <person name="Ma J."/>
        </authorList>
    </citation>
    <scope>NUCLEOTIDE SEQUENCE [LARGE SCALE GENOMIC DNA]</scope>
    <source>
        <strain evidence="2">CGMCC 1.16326</strain>
    </source>
</reference>
<dbReference type="SUPFAM" id="SSF53613">
    <property type="entry name" value="Ribokinase-like"/>
    <property type="match status" value="1"/>
</dbReference>
<dbReference type="Gene3D" id="3.40.50.450">
    <property type="match status" value="1"/>
</dbReference>
<organism evidence="1 2">
    <name type="scientific">Bosea vestrisii</name>
    <dbReference type="NCBI Taxonomy" id="151416"/>
    <lineage>
        <taxon>Bacteria</taxon>
        <taxon>Pseudomonadati</taxon>
        <taxon>Pseudomonadota</taxon>
        <taxon>Alphaproteobacteria</taxon>
        <taxon>Hyphomicrobiales</taxon>
        <taxon>Boseaceae</taxon>
        <taxon>Bosea</taxon>
    </lineage>
</organism>
<accession>A0ABW0H3P1</accession>
<dbReference type="InterPro" id="IPR007710">
    <property type="entry name" value="Nucleoside_deoxyribTrfase"/>
</dbReference>
<proteinExistence type="predicted"/>
<dbReference type="InterPro" id="IPR029056">
    <property type="entry name" value="Ribokinase-like"/>
</dbReference>
<dbReference type="Proteomes" id="UP001596104">
    <property type="component" value="Unassembled WGS sequence"/>
</dbReference>
<dbReference type="Pfam" id="PF05014">
    <property type="entry name" value="Nuc_deoxyrib_tr"/>
    <property type="match status" value="1"/>
</dbReference>
<name>A0ABW0H3P1_9HYPH</name>
<comment type="caution">
    <text evidence="1">The sequence shown here is derived from an EMBL/GenBank/DDBJ whole genome shotgun (WGS) entry which is preliminary data.</text>
</comment>
<dbReference type="EMBL" id="JBHSLV010000007">
    <property type="protein sequence ID" value="MFC5391731.1"/>
    <property type="molecule type" value="Genomic_DNA"/>
</dbReference>
<dbReference type="Gene3D" id="3.40.1190.20">
    <property type="match status" value="1"/>
</dbReference>
<dbReference type="RefSeq" id="WP_377006517.1">
    <property type="nucleotide sequence ID" value="NZ_JBHSLV010000007.1"/>
</dbReference>
<keyword evidence="2" id="KW-1185">Reference proteome</keyword>
<dbReference type="SUPFAM" id="SSF52309">
    <property type="entry name" value="N-(deoxy)ribosyltransferase-like"/>
    <property type="match status" value="1"/>
</dbReference>
<protein>
    <submittedName>
        <fullName evidence="1">Nucleoside 2-deoxyribosyltransferase</fullName>
    </submittedName>
</protein>
<evidence type="ECO:0000313" key="2">
    <source>
        <dbReference type="Proteomes" id="UP001596104"/>
    </source>
</evidence>
<evidence type="ECO:0000313" key="1">
    <source>
        <dbReference type="EMBL" id="MFC5391731.1"/>
    </source>
</evidence>
<gene>
    <name evidence="1" type="ORF">ACFPPC_03635</name>
</gene>
<sequence length="442" mass="49149">MDADLPLIIGEVCVDFSLATTSAPVKMRLGGIAHAARALWACERPYAVAAICPEYLVRQAESYFRAHGCMDFIVLGRVSGSPNIIVIGDVREIGHQGYEDILREEKNVTIYDSIERLDAYKEVIIFPGSYDLDFISRKLNVNSSVTIDIAYDVNDFSQLDCLSGLISTIVISTSSELFKRISATDVVPLLDLARVASAKYLLLKENRGGSRLFSLVDDRVHLIPAVLSETKNSVGVGDAYTAVFGAFYGSDPFAAALRGMQVATRYAQTTYPDDLKRDVQRDFQLSIEEIQALGGTCLPWHHRQSLGIYLAAPDFSYVSKPELDEAISSLEYHNFRVRRPIIENGEAVNTSSRQELMRFYYKDFELLRECSLVFAVPLMRDPGTLVEIGMAIALGIPVVTFDPRHENKNTMVMCGSKTYSDDLDICLNEIFDTLSSIAKRAQ</sequence>